<dbReference type="SUPFAM" id="SSF54403">
    <property type="entry name" value="Cystatin/monellin"/>
    <property type="match status" value="2"/>
</dbReference>
<dbReference type="InterPro" id="IPR041401">
    <property type="entry name" value="TseB-like_dom"/>
</dbReference>
<gene>
    <name evidence="3" type="ORF">MF646_02325</name>
</gene>
<evidence type="ECO:0000259" key="2">
    <source>
        <dbReference type="Pfam" id="PF17881"/>
    </source>
</evidence>
<dbReference type="Proteomes" id="UP001139150">
    <property type="component" value="Unassembled WGS sequence"/>
</dbReference>
<dbReference type="Pfam" id="PF17881">
    <property type="entry name" value="TseB"/>
    <property type="match status" value="1"/>
</dbReference>
<name>A0A9X2CRE6_9BACI</name>
<dbReference type="Pfam" id="PF03413">
    <property type="entry name" value="PepSY"/>
    <property type="match status" value="1"/>
</dbReference>
<feature type="domain" description="PepSY" evidence="1">
    <location>
        <begin position="96"/>
        <end position="153"/>
    </location>
</feature>
<dbReference type="InterPro" id="IPR025711">
    <property type="entry name" value="PepSY"/>
</dbReference>
<evidence type="ECO:0000259" key="1">
    <source>
        <dbReference type="Pfam" id="PF03413"/>
    </source>
</evidence>
<sequence length="160" mass="18816">MKKWMILIVIIIVLSLTGLSVYAYQSIREPLRHNYAQAENYVVGQSLLKTVLTVTYYHGTDAFYVFTGLDEKDEETIVWVSAEYDFHHVEKASDGITREEAVAIVERNEEVSRIRTAKLGYERELPVYEITYINDENRKGYYYVTFEKGTFMKRYLLRTD</sequence>
<comment type="caution">
    <text evidence="3">The sequence shown here is derived from an EMBL/GenBank/DDBJ whole genome shotgun (WGS) entry which is preliminary data.</text>
</comment>
<organism evidence="3 4">
    <name type="scientific">Halalkalibacter alkaliphilus</name>
    <dbReference type="NCBI Taxonomy" id="2917993"/>
    <lineage>
        <taxon>Bacteria</taxon>
        <taxon>Bacillati</taxon>
        <taxon>Bacillota</taxon>
        <taxon>Bacilli</taxon>
        <taxon>Bacillales</taxon>
        <taxon>Bacillaceae</taxon>
        <taxon>Halalkalibacter</taxon>
    </lineage>
</organism>
<protein>
    <submittedName>
        <fullName evidence="3">DUF5590 domain-containing protein</fullName>
    </submittedName>
</protein>
<dbReference type="RefSeq" id="WP_250094880.1">
    <property type="nucleotide sequence ID" value="NZ_JAKRYL010000002.1"/>
</dbReference>
<dbReference type="AlphaFoldDB" id="A0A9X2CRE6"/>
<dbReference type="InterPro" id="IPR046350">
    <property type="entry name" value="Cystatin_sf"/>
</dbReference>
<evidence type="ECO:0000313" key="4">
    <source>
        <dbReference type="Proteomes" id="UP001139150"/>
    </source>
</evidence>
<keyword evidence="4" id="KW-1185">Reference proteome</keyword>
<accession>A0A9X2CRE6</accession>
<reference evidence="3" key="1">
    <citation type="submission" date="2022-02" db="EMBL/GenBank/DDBJ databases">
        <title>Halalkalibacter sp. nov. isolated from Lonar Lake, India.</title>
        <authorList>
            <person name="Joshi A."/>
            <person name="Thite S."/>
            <person name="Lodha T."/>
        </authorList>
    </citation>
    <scope>NUCLEOTIDE SEQUENCE</scope>
    <source>
        <strain evidence="3">MEB205</strain>
    </source>
</reference>
<dbReference type="Gene3D" id="3.10.450.40">
    <property type="match status" value="2"/>
</dbReference>
<proteinExistence type="predicted"/>
<evidence type="ECO:0000313" key="3">
    <source>
        <dbReference type="EMBL" id="MCL7745949.1"/>
    </source>
</evidence>
<dbReference type="EMBL" id="JAKRYL010000002">
    <property type="protein sequence ID" value="MCL7745949.1"/>
    <property type="molecule type" value="Genomic_DNA"/>
</dbReference>
<feature type="domain" description="Cell wall elongation regulator TseB-like" evidence="2">
    <location>
        <begin position="45"/>
        <end position="81"/>
    </location>
</feature>